<comment type="caution">
    <text evidence="2">The sequence shown here is derived from an EMBL/GenBank/DDBJ whole genome shotgun (WGS) entry which is preliminary data.</text>
</comment>
<sequence>MYELLIPMNAKPPTGTPSLWAPLVKYIPDKAYHYVEGLLNQHTLFLKITKPKRSRAGLYFYDEKRRRHAIYINGNLDKYNFLITLIHEYAHLVARVKYGQKIKPHGPEWKSIFRELMKPLLHTDIFPPAIITHVRSHMANPATTHFRDRDLLQAIDSYLSESQPKPSVKSRPSR</sequence>
<dbReference type="AlphaFoldDB" id="A0A401XL31"/>
<dbReference type="RefSeq" id="WP_277029239.1">
    <property type="nucleotide sequence ID" value="NZ_JAOAIQ010000024.1"/>
</dbReference>
<keyword evidence="3" id="KW-1185">Reference proteome</keyword>
<dbReference type="Proteomes" id="UP000286715">
    <property type="component" value="Unassembled WGS sequence"/>
</dbReference>
<gene>
    <name evidence="2" type="ORF">JCM31826_12080</name>
</gene>
<dbReference type="InterPro" id="IPR006640">
    <property type="entry name" value="SprT-like_domain"/>
</dbReference>
<protein>
    <recommendedName>
        <fullName evidence="1">SprT-like domain-containing protein</fullName>
    </recommendedName>
</protein>
<evidence type="ECO:0000313" key="3">
    <source>
        <dbReference type="Proteomes" id="UP000286715"/>
    </source>
</evidence>
<organism evidence="2 3">
    <name type="scientific">Thermaurantimonas aggregans</name>
    <dbReference type="NCBI Taxonomy" id="2173829"/>
    <lineage>
        <taxon>Bacteria</taxon>
        <taxon>Pseudomonadati</taxon>
        <taxon>Bacteroidota</taxon>
        <taxon>Flavobacteriia</taxon>
        <taxon>Flavobacteriales</taxon>
        <taxon>Schleiferiaceae</taxon>
        <taxon>Thermaurantimonas</taxon>
    </lineage>
</organism>
<dbReference type="GO" id="GO:0006950">
    <property type="term" value="P:response to stress"/>
    <property type="evidence" value="ECO:0007669"/>
    <property type="project" value="UniProtKB-ARBA"/>
</dbReference>
<feature type="domain" description="SprT-like" evidence="1">
    <location>
        <begin position="46"/>
        <end position="118"/>
    </location>
</feature>
<name>A0A401XL31_9FLAO</name>
<reference evidence="2 3" key="1">
    <citation type="submission" date="2018-11" db="EMBL/GenBank/DDBJ databases">
        <title>Schleiferia aggregans sp. nov., a moderately thermophilic heterotrophic bacterium isolated from microbial mats at a terrestrial hot spring.</title>
        <authorList>
            <person name="Iino T."/>
            <person name="Ohkuma M."/>
            <person name="Haruta S."/>
        </authorList>
    </citation>
    <scope>NUCLEOTIDE SEQUENCE [LARGE SCALE GENOMIC DNA]</scope>
    <source>
        <strain evidence="2 3">LA</strain>
    </source>
</reference>
<accession>A0A401XL31</accession>
<evidence type="ECO:0000313" key="2">
    <source>
        <dbReference type="EMBL" id="GCD77726.1"/>
    </source>
</evidence>
<dbReference type="EMBL" id="BHZE01000010">
    <property type="protein sequence ID" value="GCD77726.1"/>
    <property type="molecule type" value="Genomic_DNA"/>
</dbReference>
<proteinExistence type="predicted"/>
<evidence type="ECO:0000259" key="1">
    <source>
        <dbReference type="Pfam" id="PF10263"/>
    </source>
</evidence>
<dbReference type="Pfam" id="PF10263">
    <property type="entry name" value="SprT-like"/>
    <property type="match status" value="1"/>
</dbReference>